<dbReference type="InterPro" id="IPR050971">
    <property type="entry name" value="Cadherin-domain_protein"/>
</dbReference>
<reference evidence="12" key="1">
    <citation type="submission" date="2017-02" db="UniProtKB">
        <authorList>
            <consortium name="WormBaseParasite"/>
        </authorList>
    </citation>
    <scope>IDENTIFICATION</scope>
</reference>
<feature type="domain" description="Cadherin" evidence="10">
    <location>
        <begin position="422"/>
        <end position="522"/>
    </location>
</feature>
<protein>
    <submittedName>
        <fullName evidence="12">Cadherin</fullName>
    </submittedName>
</protein>
<dbReference type="GO" id="GO:0005509">
    <property type="term" value="F:calcium ion binding"/>
    <property type="evidence" value="ECO:0007669"/>
    <property type="project" value="UniProtKB-UniRule"/>
</dbReference>
<dbReference type="CDD" id="cd11304">
    <property type="entry name" value="Cadherin_repeat"/>
    <property type="match status" value="5"/>
</dbReference>
<sequence>VIIPEDYPNNALLTCVAAWDPDEGENGQIAYAFDSTIETPVTLPFRIQEDTGCIFINTNDPFDFETINLYNLSVEARDNGEPMLSSICTVLVEFSDVNENLFPPLFDDIARETTVYENMPIWTEVFALNAVDPDSPEIRVKYTVIDGDGISSFTIDSEGILRTSAVLDREACDSYWLTIEASDLSPVPLTSVLHVFVRVLDRNDHVPLPLRPIYFASIPENSPEDTVIIKVEAEDKDDLSNRYGITNVRFKIISGDPQSYVVTRGKRRLDRETQKEHIIVVEVCDQGDPKLCTTVPVVITITDLNDNAPFFKQTTYSFNVPAGEIGELCRIFAIDNDEGENARLMYNVTEKENSRLRFTIDSDGGIVTSESLKENESYQLIVKASDMGQPSQVSSPVSITLNAIGRHAKTMTENGKPKLLNENRWSRLSISDADGIGETIGLIEAEDPDGDLLWWKIIGDNPNNAFAIRCDAGELYLAKSINSIMKNITEVELKFTVSDGLNSTEGMILIEISRKHRSRPKFDIQHHQISISKITPVGTVVHTLKATIEQLNGSINDRGIIFGIHVVEDIAVADKLRVNPSSGEMVIAEPLNNIVTNLFTLVVYARFNQMTNYALLGVSLFDETKTPPKFIVTEYVTSVSARFV</sequence>
<dbReference type="PROSITE" id="PS00232">
    <property type="entry name" value="CADHERIN_1"/>
    <property type="match status" value="1"/>
</dbReference>
<evidence type="ECO:0000256" key="7">
    <source>
        <dbReference type="ARBA" id="ARBA00023136"/>
    </source>
</evidence>
<dbReference type="GO" id="GO:0007156">
    <property type="term" value="P:homophilic cell adhesion via plasma membrane adhesion molecules"/>
    <property type="evidence" value="ECO:0007669"/>
    <property type="project" value="InterPro"/>
</dbReference>
<comment type="subcellular location">
    <subcellularLocation>
        <location evidence="1">Membrane</location>
        <topology evidence="1">Single-pass membrane protein</topology>
    </subcellularLocation>
</comment>
<dbReference type="PANTHER" id="PTHR24025">
    <property type="entry name" value="DESMOGLEIN FAMILY MEMBER"/>
    <property type="match status" value="1"/>
</dbReference>
<evidence type="ECO:0000256" key="1">
    <source>
        <dbReference type="ARBA" id="ARBA00004167"/>
    </source>
</evidence>
<evidence type="ECO:0000256" key="2">
    <source>
        <dbReference type="ARBA" id="ARBA00022692"/>
    </source>
</evidence>
<keyword evidence="11" id="KW-1185">Reference proteome</keyword>
<keyword evidence="3" id="KW-0677">Repeat</keyword>
<evidence type="ECO:0000256" key="3">
    <source>
        <dbReference type="ARBA" id="ARBA00022737"/>
    </source>
</evidence>
<keyword evidence="2" id="KW-0812">Transmembrane</keyword>
<dbReference type="WBParaSite" id="EEL_0000266601-mRNA-1">
    <property type="protein sequence ID" value="EEL_0000266601-mRNA-1"/>
    <property type="gene ID" value="EEL_0000266601"/>
</dbReference>
<feature type="domain" description="Cadherin" evidence="10">
    <location>
        <begin position="210"/>
        <end position="311"/>
    </location>
</feature>
<dbReference type="PRINTS" id="PR00205">
    <property type="entry name" value="CADHERIN"/>
</dbReference>
<dbReference type="GO" id="GO:0005886">
    <property type="term" value="C:plasma membrane"/>
    <property type="evidence" value="ECO:0007669"/>
    <property type="project" value="InterPro"/>
</dbReference>
<dbReference type="Pfam" id="PF00028">
    <property type="entry name" value="Cadherin"/>
    <property type="match status" value="4"/>
</dbReference>
<dbReference type="InterPro" id="IPR020894">
    <property type="entry name" value="Cadherin_CS"/>
</dbReference>
<dbReference type="GO" id="GO:0005911">
    <property type="term" value="C:cell-cell junction"/>
    <property type="evidence" value="ECO:0007669"/>
    <property type="project" value="TreeGrafter"/>
</dbReference>
<dbReference type="InterPro" id="IPR015919">
    <property type="entry name" value="Cadherin-like_sf"/>
</dbReference>
<keyword evidence="8" id="KW-0325">Glycoprotein</keyword>
<dbReference type="FunFam" id="2.60.40.60:FF:000002">
    <property type="entry name" value="Protocadherin alpha 2"/>
    <property type="match status" value="1"/>
</dbReference>
<evidence type="ECO:0000256" key="6">
    <source>
        <dbReference type="ARBA" id="ARBA00022989"/>
    </source>
</evidence>
<feature type="domain" description="Cadherin" evidence="10">
    <location>
        <begin position="3"/>
        <end position="106"/>
    </location>
</feature>
<keyword evidence="4 9" id="KW-0106">Calcium</keyword>
<keyword evidence="5" id="KW-0130">Cell adhesion</keyword>
<evidence type="ECO:0000256" key="8">
    <source>
        <dbReference type="ARBA" id="ARBA00023180"/>
    </source>
</evidence>
<dbReference type="PROSITE" id="PS50268">
    <property type="entry name" value="CADHERIN_2"/>
    <property type="match status" value="6"/>
</dbReference>
<keyword evidence="6" id="KW-1133">Transmembrane helix</keyword>
<dbReference type="PANTHER" id="PTHR24025:SF23">
    <property type="entry name" value="NEURAL-CADHERIN"/>
    <property type="match status" value="1"/>
</dbReference>
<evidence type="ECO:0000313" key="12">
    <source>
        <dbReference type="WBParaSite" id="EEL_0000266601-mRNA-1"/>
    </source>
</evidence>
<evidence type="ECO:0000259" key="10">
    <source>
        <dbReference type="PROSITE" id="PS50268"/>
    </source>
</evidence>
<organism evidence="11 12">
    <name type="scientific">Elaeophora elaphi</name>
    <dbReference type="NCBI Taxonomy" id="1147741"/>
    <lineage>
        <taxon>Eukaryota</taxon>
        <taxon>Metazoa</taxon>
        <taxon>Ecdysozoa</taxon>
        <taxon>Nematoda</taxon>
        <taxon>Chromadorea</taxon>
        <taxon>Rhabditida</taxon>
        <taxon>Spirurina</taxon>
        <taxon>Spiruromorpha</taxon>
        <taxon>Filarioidea</taxon>
        <taxon>Onchocercidae</taxon>
        <taxon>Elaeophora</taxon>
    </lineage>
</organism>
<dbReference type="SMART" id="SM00112">
    <property type="entry name" value="CA"/>
    <property type="match status" value="4"/>
</dbReference>
<evidence type="ECO:0000256" key="5">
    <source>
        <dbReference type="ARBA" id="ARBA00022889"/>
    </source>
</evidence>
<evidence type="ECO:0000256" key="4">
    <source>
        <dbReference type="ARBA" id="ARBA00022837"/>
    </source>
</evidence>
<feature type="domain" description="Cadherin" evidence="10">
    <location>
        <begin position="107"/>
        <end position="214"/>
    </location>
</feature>
<dbReference type="InterPro" id="IPR002126">
    <property type="entry name" value="Cadherin-like_dom"/>
</dbReference>
<name>A0A0R3RMF6_9BILA</name>
<dbReference type="Gene3D" id="2.60.40.60">
    <property type="entry name" value="Cadherins"/>
    <property type="match status" value="6"/>
</dbReference>
<dbReference type="SUPFAM" id="SSF49313">
    <property type="entry name" value="Cadherin-like"/>
    <property type="match status" value="6"/>
</dbReference>
<keyword evidence="7" id="KW-0472">Membrane</keyword>
<feature type="domain" description="Cadherin" evidence="10">
    <location>
        <begin position="319"/>
        <end position="419"/>
    </location>
</feature>
<dbReference type="Proteomes" id="UP000050640">
    <property type="component" value="Unplaced"/>
</dbReference>
<accession>A0A0R3RMF6</accession>
<evidence type="ECO:0000313" key="11">
    <source>
        <dbReference type="Proteomes" id="UP000050640"/>
    </source>
</evidence>
<feature type="domain" description="Cadherin" evidence="10">
    <location>
        <begin position="523"/>
        <end position="630"/>
    </location>
</feature>
<dbReference type="AlphaFoldDB" id="A0A0R3RMF6"/>
<dbReference type="STRING" id="1147741.A0A0R3RMF6"/>
<proteinExistence type="predicted"/>
<dbReference type="FunFam" id="2.60.40.60:FF:000015">
    <property type="entry name" value="FAT atypical cadherin 1"/>
    <property type="match status" value="1"/>
</dbReference>
<evidence type="ECO:0000256" key="9">
    <source>
        <dbReference type="PROSITE-ProRule" id="PRU00043"/>
    </source>
</evidence>